<evidence type="ECO:0000313" key="2">
    <source>
        <dbReference type="EMBL" id="PNC18501.1"/>
    </source>
</evidence>
<dbReference type="OrthoDB" id="9815897at2"/>
<gene>
    <name evidence="2" type="ORF">CXU22_04935</name>
</gene>
<sequence length="135" mass="15424">MNDVRPAWRSFRDKWIVRKVGLPVWAILSCLLLVPSVLALVVSPGGMNSLAHSVAVPHRECPLCGMTRGYVEMARGDVRAAWEWNRGAPLWFIFGLLNGGAAVVYLAWCWRRRTGHLRKRNRYSRVGNPQEEKRK</sequence>
<reference evidence="2 3" key="1">
    <citation type="journal article" date="2017" name="BMC Genomics">
        <title>Genome sequencing of 39 Akkermansia muciniphila isolates reveals its population structure, genomic and functional diverisity, and global distribution in mammalian gut microbiotas.</title>
        <authorList>
            <person name="Guo X."/>
            <person name="Li S."/>
            <person name="Zhang J."/>
            <person name="Wu F."/>
            <person name="Li X."/>
            <person name="Wu D."/>
            <person name="Zhang M."/>
            <person name="Ou Z."/>
            <person name="Jie Z."/>
            <person name="Yan Q."/>
            <person name="Li P."/>
            <person name="Yi J."/>
            <person name="Peng Y."/>
        </authorList>
    </citation>
    <scope>NUCLEOTIDE SEQUENCE [LARGE SCALE GENOMIC DNA]</scope>
    <source>
        <strain evidence="2 3">GP24</strain>
    </source>
</reference>
<keyword evidence="1" id="KW-0812">Transmembrane</keyword>
<dbReference type="PROSITE" id="PS51257">
    <property type="entry name" value="PROKAR_LIPOPROTEIN"/>
    <property type="match status" value="1"/>
</dbReference>
<dbReference type="Pfam" id="PF10825">
    <property type="entry name" value="DUF2752"/>
    <property type="match status" value="1"/>
</dbReference>
<keyword evidence="1" id="KW-1133">Transmembrane helix</keyword>
<name>A0A2N8HEQ4_9BACT</name>
<organism evidence="2 3">
    <name type="scientific">Akkermansia muciniphila</name>
    <dbReference type="NCBI Taxonomy" id="239935"/>
    <lineage>
        <taxon>Bacteria</taxon>
        <taxon>Pseudomonadati</taxon>
        <taxon>Verrucomicrobiota</taxon>
        <taxon>Verrucomicrobiia</taxon>
        <taxon>Verrucomicrobiales</taxon>
        <taxon>Akkermansiaceae</taxon>
        <taxon>Akkermansia</taxon>
    </lineage>
</organism>
<dbReference type="EMBL" id="PJKA01000009">
    <property type="protein sequence ID" value="PNC18501.1"/>
    <property type="molecule type" value="Genomic_DNA"/>
</dbReference>
<dbReference type="InterPro" id="IPR021215">
    <property type="entry name" value="DUF2752"/>
</dbReference>
<evidence type="ECO:0000256" key="1">
    <source>
        <dbReference type="SAM" id="Phobius"/>
    </source>
</evidence>
<feature type="transmembrane region" description="Helical" evidence="1">
    <location>
        <begin position="20"/>
        <end position="42"/>
    </location>
</feature>
<protein>
    <recommendedName>
        <fullName evidence="4">DUF2752 domain-containing protein</fullName>
    </recommendedName>
</protein>
<accession>A0A2N8HEQ4</accession>
<dbReference type="AlphaFoldDB" id="A0A2N8HEQ4"/>
<dbReference type="Proteomes" id="UP000236000">
    <property type="component" value="Unassembled WGS sequence"/>
</dbReference>
<feature type="transmembrane region" description="Helical" evidence="1">
    <location>
        <begin position="90"/>
        <end position="110"/>
    </location>
</feature>
<evidence type="ECO:0000313" key="3">
    <source>
        <dbReference type="Proteomes" id="UP000236000"/>
    </source>
</evidence>
<evidence type="ECO:0008006" key="4">
    <source>
        <dbReference type="Google" id="ProtNLM"/>
    </source>
</evidence>
<comment type="caution">
    <text evidence="2">The sequence shown here is derived from an EMBL/GenBank/DDBJ whole genome shotgun (WGS) entry which is preliminary data.</text>
</comment>
<keyword evidence="1" id="KW-0472">Membrane</keyword>
<proteinExistence type="predicted"/>